<keyword evidence="3" id="KW-1185">Reference proteome</keyword>
<dbReference type="AlphaFoldDB" id="A0A7J6BEV5"/>
<feature type="compositionally biased region" description="Polar residues" evidence="1">
    <location>
        <begin position="89"/>
        <end position="102"/>
    </location>
</feature>
<dbReference type="EMBL" id="JAAGNN010000001">
    <property type="protein sequence ID" value="KAF4093645.1"/>
    <property type="molecule type" value="Genomic_DNA"/>
</dbReference>
<name>A0A7J6BEV5_AMEME</name>
<comment type="caution">
    <text evidence="2">The sequence shown here is derived from an EMBL/GenBank/DDBJ whole genome shotgun (WGS) entry which is preliminary data.</text>
</comment>
<gene>
    <name evidence="2" type="ORF">AMELA_G00004530</name>
</gene>
<protein>
    <submittedName>
        <fullName evidence="2">Uncharacterized protein</fullName>
    </submittedName>
</protein>
<evidence type="ECO:0000313" key="2">
    <source>
        <dbReference type="EMBL" id="KAF4093645.1"/>
    </source>
</evidence>
<reference evidence="2 3" key="1">
    <citation type="submission" date="2020-02" db="EMBL/GenBank/DDBJ databases">
        <title>A chromosome-scale genome assembly of the black bullhead catfish (Ameiurus melas).</title>
        <authorList>
            <person name="Wen M."/>
            <person name="Zham M."/>
            <person name="Cabau C."/>
            <person name="Klopp C."/>
            <person name="Donnadieu C."/>
            <person name="Roques C."/>
            <person name="Bouchez O."/>
            <person name="Lampietro C."/>
            <person name="Jouanno E."/>
            <person name="Herpin A."/>
            <person name="Louis A."/>
            <person name="Berthelot C."/>
            <person name="Parey E."/>
            <person name="Roest-Crollius H."/>
            <person name="Braasch I."/>
            <person name="Postlethwait J."/>
            <person name="Robinson-Rechavi M."/>
            <person name="Echchiki A."/>
            <person name="Begum T."/>
            <person name="Montfort J."/>
            <person name="Schartl M."/>
            <person name="Bobe J."/>
            <person name="Guiguen Y."/>
        </authorList>
    </citation>
    <scope>NUCLEOTIDE SEQUENCE [LARGE SCALE GENOMIC DNA]</scope>
    <source>
        <strain evidence="2">M_S1</strain>
        <tissue evidence="2">Blood</tissue>
    </source>
</reference>
<proteinExistence type="predicted"/>
<evidence type="ECO:0000313" key="3">
    <source>
        <dbReference type="Proteomes" id="UP000593565"/>
    </source>
</evidence>
<organism evidence="2 3">
    <name type="scientific">Ameiurus melas</name>
    <name type="common">Black bullhead</name>
    <name type="synonym">Silurus melas</name>
    <dbReference type="NCBI Taxonomy" id="219545"/>
    <lineage>
        <taxon>Eukaryota</taxon>
        <taxon>Metazoa</taxon>
        <taxon>Chordata</taxon>
        <taxon>Craniata</taxon>
        <taxon>Vertebrata</taxon>
        <taxon>Euteleostomi</taxon>
        <taxon>Actinopterygii</taxon>
        <taxon>Neopterygii</taxon>
        <taxon>Teleostei</taxon>
        <taxon>Ostariophysi</taxon>
        <taxon>Siluriformes</taxon>
        <taxon>Ictaluridae</taxon>
        <taxon>Ameiurus</taxon>
    </lineage>
</organism>
<dbReference type="Proteomes" id="UP000593565">
    <property type="component" value="Unassembled WGS sequence"/>
</dbReference>
<sequence length="174" mass="20106">MDIGAIHFLYRLSYRVVGNLEPNPGGMGDRAGYTLDRVPIHRRAHSHTHSHTTDTLDMPISLPCMSFDWGTQPEYPEETPTARGEHANSIHTGQRQKLNPQPWTCNDKARMSYKAEKLSWIILQYVTDNPRTLRHVESCGPGIEPSTLRLLDIPFYHLIHSRPVICTFHIRRWR</sequence>
<feature type="region of interest" description="Disordered" evidence="1">
    <location>
        <begin position="74"/>
        <end position="102"/>
    </location>
</feature>
<evidence type="ECO:0000256" key="1">
    <source>
        <dbReference type="SAM" id="MobiDB-lite"/>
    </source>
</evidence>
<accession>A0A7J6BEV5</accession>